<dbReference type="GO" id="GO:0003677">
    <property type="term" value="F:DNA binding"/>
    <property type="evidence" value="ECO:0007669"/>
    <property type="project" value="UniProtKB-UniRule"/>
</dbReference>
<keyword evidence="9" id="KW-1185">Reference proteome</keyword>
<keyword evidence="2 5" id="KW-0238">DNA-binding</keyword>
<evidence type="ECO:0000256" key="3">
    <source>
        <dbReference type="ARBA" id="ARBA00023155"/>
    </source>
</evidence>
<feature type="DNA-binding region" description="Homeobox" evidence="5">
    <location>
        <begin position="157"/>
        <end position="216"/>
    </location>
</feature>
<dbReference type="PROSITE" id="PS00027">
    <property type="entry name" value="HOMEOBOX_1"/>
    <property type="match status" value="1"/>
</dbReference>
<keyword evidence="3 5" id="KW-0371">Homeobox</keyword>
<keyword evidence="4 5" id="KW-0539">Nucleus</keyword>
<evidence type="ECO:0000313" key="9">
    <source>
        <dbReference type="Proteomes" id="UP000887572"/>
    </source>
</evidence>
<name>A0A914H631_GLORO</name>
<dbReference type="Gene3D" id="1.10.10.60">
    <property type="entry name" value="Homeodomain-like"/>
    <property type="match status" value="1"/>
</dbReference>
<comment type="subcellular location">
    <subcellularLocation>
        <location evidence="1 5 6">Nucleus</location>
    </subcellularLocation>
</comment>
<evidence type="ECO:0000256" key="6">
    <source>
        <dbReference type="RuleBase" id="RU000682"/>
    </source>
</evidence>
<dbReference type="GO" id="GO:0000981">
    <property type="term" value="F:DNA-binding transcription factor activity, RNA polymerase II-specific"/>
    <property type="evidence" value="ECO:0007669"/>
    <property type="project" value="InterPro"/>
</dbReference>
<evidence type="ECO:0000256" key="5">
    <source>
        <dbReference type="PROSITE-ProRule" id="PRU00108"/>
    </source>
</evidence>
<dbReference type="PANTHER" id="PTHR24333:SF9">
    <property type="entry name" value="HOMEOBOX DOMAIN-CONTAINING PROTEIN"/>
    <property type="match status" value="1"/>
</dbReference>
<dbReference type="Pfam" id="PF00046">
    <property type="entry name" value="Homeodomain"/>
    <property type="match status" value="1"/>
</dbReference>
<evidence type="ECO:0000256" key="4">
    <source>
        <dbReference type="ARBA" id="ARBA00023242"/>
    </source>
</evidence>
<evidence type="ECO:0000313" key="10">
    <source>
        <dbReference type="WBParaSite" id="Gr19_v10_g13566.t1"/>
    </source>
</evidence>
<reference evidence="10" key="1">
    <citation type="submission" date="2022-11" db="UniProtKB">
        <authorList>
            <consortium name="WormBaseParasite"/>
        </authorList>
    </citation>
    <scope>IDENTIFICATION</scope>
</reference>
<dbReference type="PANTHER" id="PTHR24333">
    <property type="entry name" value="HOMEO BOX HB9 LIKE A-RELATED"/>
    <property type="match status" value="1"/>
</dbReference>
<accession>A0A914H631</accession>
<feature type="region of interest" description="Disordered" evidence="7">
    <location>
        <begin position="74"/>
        <end position="111"/>
    </location>
</feature>
<dbReference type="PRINTS" id="PR00024">
    <property type="entry name" value="HOMEOBOX"/>
</dbReference>
<dbReference type="SUPFAM" id="SSF46689">
    <property type="entry name" value="Homeodomain-like"/>
    <property type="match status" value="1"/>
</dbReference>
<dbReference type="CDD" id="cd00086">
    <property type="entry name" value="homeodomain"/>
    <property type="match status" value="1"/>
</dbReference>
<sequence>MASFSINNLLAIHPDLPNSNQKGQNANNEPPLNVIHQHPFTAIQLSPHSNILALQNAKTTNPTSPAVIIQQCPNNFSQSTAPPPPPPNKFGQSTAPPPPPGCSPSLFLPPNRQQQTIVPRGDATTPPTAPTLAELQVFFGLNVRKHEYSRARRRTLDRKPRQAYTAPQLNILEEAFRADKYLSVQKRVQLANELALTETQVKTWFQNRRTKWKKHLTDSLRQLCQDHYLNGGVGTNPFGQMAVDDRRIDYDDEDQ</sequence>
<dbReference type="InterPro" id="IPR050848">
    <property type="entry name" value="Homeobox_TF"/>
</dbReference>
<dbReference type="PROSITE" id="PS50071">
    <property type="entry name" value="HOMEOBOX_2"/>
    <property type="match status" value="1"/>
</dbReference>
<evidence type="ECO:0000256" key="1">
    <source>
        <dbReference type="ARBA" id="ARBA00004123"/>
    </source>
</evidence>
<protein>
    <submittedName>
        <fullName evidence="10">Homeobox domain-containing protein</fullName>
    </submittedName>
</protein>
<dbReference type="InterPro" id="IPR009057">
    <property type="entry name" value="Homeodomain-like_sf"/>
</dbReference>
<feature type="domain" description="Homeobox" evidence="8">
    <location>
        <begin position="155"/>
        <end position="215"/>
    </location>
</feature>
<organism evidence="9 10">
    <name type="scientific">Globodera rostochiensis</name>
    <name type="common">Golden nematode worm</name>
    <name type="synonym">Heterodera rostochiensis</name>
    <dbReference type="NCBI Taxonomy" id="31243"/>
    <lineage>
        <taxon>Eukaryota</taxon>
        <taxon>Metazoa</taxon>
        <taxon>Ecdysozoa</taxon>
        <taxon>Nematoda</taxon>
        <taxon>Chromadorea</taxon>
        <taxon>Rhabditida</taxon>
        <taxon>Tylenchina</taxon>
        <taxon>Tylenchomorpha</taxon>
        <taxon>Tylenchoidea</taxon>
        <taxon>Heteroderidae</taxon>
        <taxon>Heteroderinae</taxon>
        <taxon>Globodera</taxon>
    </lineage>
</organism>
<dbReference type="InterPro" id="IPR001356">
    <property type="entry name" value="HD"/>
</dbReference>
<evidence type="ECO:0000256" key="7">
    <source>
        <dbReference type="SAM" id="MobiDB-lite"/>
    </source>
</evidence>
<evidence type="ECO:0000256" key="2">
    <source>
        <dbReference type="ARBA" id="ARBA00023125"/>
    </source>
</evidence>
<dbReference type="Proteomes" id="UP000887572">
    <property type="component" value="Unplaced"/>
</dbReference>
<evidence type="ECO:0000259" key="8">
    <source>
        <dbReference type="PROSITE" id="PS50071"/>
    </source>
</evidence>
<proteinExistence type="predicted"/>
<dbReference type="GO" id="GO:0005634">
    <property type="term" value="C:nucleus"/>
    <property type="evidence" value="ECO:0007669"/>
    <property type="project" value="UniProtKB-SubCell"/>
</dbReference>
<dbReference type="SMART" id="SM00389">
    <property type="entry name" value="HOX"/>
    <property type="match status" value="1"/>
</dbReference>
<dbReference type="InterPro" id="IPR017970">
    <property type="entry name" value="Homeobox_CS"/>
</dbReference>
<dbReference type="WBParaSite" id="Gr19_v10_g13566.t1">
    <property type="protein sequence ID" value="Gr19_v10_g13566.t1"/>
    <property type="gene ID" value="Gr19_v10_g13566"/>
</dbReference>
<dbReference type="AlphaFoldDB" id="A0A914H631"/>
<dbReference type="InterPro" id="IPR020479">
    <property type="entry name" value="HD_metazoa"/>
</dbReference>